<dbReference type="GO" id="GO:0016491">
    <property type="term" value="F:oxidoreductase activity"/>
    <property type="evidence" value="ECO:0007669"/>
    <property type="project" value="UniProtKB-KW"/>
</dbReference>
<dbReference type="GO" id="GO:0044550">
    <property type="term" value="P:secondary metabolite biosynthetic process"/>
    <property type="evidence" value="ECO:0007669"/>
    <property type="project" value="TreeGrafter"/>
</dbReference>
<comment type="caution">
    <text evidence="4">The sequence shown here is derived from an EMBL/GenBank/DDBJ whole genome shotgun (WGS) entry which is preliminary data.</text>
</comment>
<dbReference type="InterPro" id="IPR051104">
    <property type="entry name" value="FAD_monoxygenase"/>
</dbReference>
<keyword evidence="1" id="KW-0285">Flavoprotein</keyword>
<evidence type="ECO:0000256" key="3">
    <source>
        <dbReference type="ARBA" id="ARBA00023002"/>
    </source>
</evidence>
<keyword evidence="2" id="KW-0274">FAD</keyword>
<name>A0A317VJK4_9EURO</name>
<evidence type="ECO:0000313" key="5">
    <source>
        <dbReference type="Proteomes" id="UP000247233"/>
    </source>
</evidence>
<keyword evidence="5" id="KW-1185">Reference proteome</keyword>
<protein>
    <submittedName>
        <fullName evidence="4">FAD/NAD(P)-binding domain-containing protein</fullName>
    </submittedName>
</protein>
<dbReference type="InterPro" id="IPR036188">
    <property type="entry name" value="FAD/NAD-bd_sf"/>
</dbReference>
<accession>A0A317VJK4</accession>
<keyword evidence="3" id="KW-0560">Oxidoreductase</keyword>
<dbReference type="STRING" id="1448321.A0A317VJK4"/>
<dbReference type="AlphaFoldDB" id="A0A317VJK4"/>
<dbReference type="RefSeq" id="XP_025396686.1">
    <property type="nucleotide sequence ID" value="XM_025544907.1"/>
</dbReference>
<proteinExistence type="predicted"/>
<evidence type="ECO:0000256" key="2">
    <source>
        <dbReference type="ARBA" id="ARBA00022827"/>
    </source>
</evidence>
<dbReference type="Gene3D" id="3.50.50.60">
    <property type="entry name" value="FAD/NAD(P)-binding domain"/>
    <property type="match status" value="2"/>
</dbReference>
<sequence>MVSSQPRLRIAVIGAGPAGLAAAIEFAKLPFLREIGTGISIQRNTWRLLDAFGLYDNIDPETVFRAADGHAVQHRNGRTGELLSSHGQSETPLRHQHARALRSVLQQALLKTIDPSRLRLSSRLVEITETVRGIDLLVGADRVRSVVRQFAFSDHRIAYTAKIAYRALVDAEKVLSIPNFPDAVIFWHGPKDWVYTCNLNQGIYEVREVKKFALFAGPPLATLVSCGSIALVGDASHPLSGAFGDGAGFALEDVFVLVRAIEWAHTRGRSIREALNLYDLVRSPYYKSLYAVLDGFRRSDDNISDSMGFDDAVFMTVTNKWEEGAHWMYHYDVRFFV</sequence>
<dbReference type="GeneID" id="37067144"/>
<dbReference type="OrthoDB" id="417877at2759"/>
<dbReference type="SUPFAM" id="SSF51905">
    <property type="entry name" value="FAD/NAD(P)-binding domain"/>
    <property type="match status" value="1"/>
</dbReference>
<organism evidence="4 5">
    <name type="scientific">Aspergillus heteromorphus CBS 117.55</name>
    <dbReference type="NCBI Taxonomy" id="1448321"/>
    <lineage>
        <taxon>Eukaryota</taxon>
        <taxon>Fungi</taxon>
        <taxon>Dikarya</taxon>
        <taxon>Ascomycota</taxon>
        <taxon>Pezizomycotina</taxon>
        <taxon>Eurotiomycetes</taxon>
        <taxon>Eurotiomycetidae</taxon>
        <taxon>Eurotiales</taxon>
        <taxon>Aspergillaceae</taxon>
        <taxon>Aspergillus</taxon>
        <taxon>Aspergillus subgen. Circumdati</taxon>
    </lineage>
</organism>
<dbReference type="VEuPathDB" id="FungiDB:BO70DRAFT_373319"/>
<dbReference type="EMBL" id="MSFL01000025">
    <property type="protein sequence ID" value="PWY73032.1"/>
    <property type="molecule type" value="Genomic_DNA"/>
</dbReference>
<dbReference type="Proteomes" id="UP000247233">
    <property type="component" value="Unassembled WGS sequence"/>
</dbReference>
<gene>
    <name evidence="4" type="ORF">BO70DRAFT_373319</name>
</gene>
<evidence type="ECO:0000256" key="1">
    <source>
        <dbReference type="ARBA" id="ARBA00022630"/>
    </source>
</evidence>
<evidence type="ECO:0000313" key="4">
    <source>
        <dbReference type="EMBL" id="PWY73032.1"/>
    </source>
</evidence>
<dbReference type="PANTHER" id="PTHR46720">
    <property type="entry name" value="HYDROXYLASE, PUTATIVE (AFU_ORTHOLOGUE AFUA_3G01460)-RELATED"/>
    <property type="match status" value="1"/>
</dbReference>
<reference evidence="4 5" key="1">
    <citation type="submission" date="2016-12" db="EMBL/GenBank/DDBJ databases">
        <title>The genomes of Aspergillus section Nigri reveals drivers in fungal speciation.</title>
        <authorList>
            <consortium name="DOE Joint Genome Institute"/>
            <person name="Vesth T.C."/>
            <person name="Nybo J."/>
            <person name="Theobald S."/>
            <person name="Brandl J."/>
            <person name="Frisvad J.C."/>
            <person name="Nielsen K.F."/>
            <person name="Lyhne E.K."/>
            <person name="Kogle M.E."/>
            <person name="Kuo A."/>
            <person name="Riley R."/>
            <person name="Clum A."/>
            <person name="Nolan M."/>
            <person name="Lipzen A."/>
            <person name="Salamov A."/>
            <person name="Henrissat B."/>
            <person name="Wiebenga A."/>
            <person name="De Vries R.P."/>
            <person name="Grigoriev I.V."/>
            <person name="Mortensen U.H."/>
            <person name="Andersen M.R."/>
            <person name="Baker S.E."/>
        </authorList>
    </citation>
    <scope>NUCLEOTIDE SEQUENCE [LARGE SCALE GENOMIC DNA]</scope>
    <source>
        <strain evidence="4 5">CBS 117.55</strain>
    </source>
</reference>
<dbReference type="PANTHER" id="PTHR46720:SF3">
    <property type="entry name" value="FAD-BINDING DOMAIN-CONTAINING PROTEIN-RELATED"/>
    <property type="match status" value="1"/>
</dbReference>